<gene>
    <name evidence="1" type="ORF">SAMN04515656_12527</name>
</gene>
<evidence type="ECO:0000313" key="1">
    <source>
        <dbReference type="EMBL" id="SEA73096.1"/>
    </source>
</evidence>
<dbReference type="AlphaFoldDB" id="A0A1H4DKL5"/>
<dbReference type="Proteomes" id="UP000199394">
    <property type="component" value="Unassembled WGS sequence"/>
</dbReference>
<organism evidence="1 2">
    <name type="scientific">Eubacterium aggregans</name>
    <dbReference type="NCBI Taxonomy" id="81409"/>
    <lineage>
        <taxon>Bacteria</taxon>
        <taxon>Bacillati</taxon>
        <taxon>Bacillota</taxon>
        <taxon>Clostridia</taxon>
        <taxon>Eubacteriales</taxon>
        <taxon>Eubacteriaceae</taxon>
        <taxon>Eubacterium</taxon>
    </lineage>
</organism>
<keyword evidence="2" id="KW-1185">Reference proteome</keyword>
<proteinExistence type="predicted"/>
<sequence length="51" mass="6423">MRYFLFNNSLNRNGLFQLETDYFIATLHIYYFRVAYNRFIKSIFYIVIKKR</sequence>
<evidence type="ECO:0000313" key="2">
    <source>
        <dbReference type="Proteomes" id="UP000199394"/>
    </source>
</evidence>
<reference evidence="1 2" key="1">
    <citation type="submission" date="2016-10" db="EMBL/GenBank/DDBJ databases">
        <authorList>
            <person name="de Groot N.N."/>
        </authorList>
    </citation>
    <scope>NUCLEOTIDE SEQUENCE [LARGE SCALE GENOMIC DNA]</scope>
    <source>
        <strain evidence="1 2">SR12</strain>
    </source>
</reference>
<accession>A0A1H4DKL5</accession>
<name>A0A1H4DKL5_9FIRM</name>
<dbReference type="EMBL" id="FNRK01000025">
    <property type="protein sequence ID" value="SEA73096.1"/>
    <property type="molecule type" value="Genomic_DNA"/>
</dbReference>
<protein>
    <submittedName>
        <fullName evidence="1">Uncharacterized protein</fullName>
    </submittedName>
</protein>